<evidence type="ECO:0000313" key="1">
    <source>
        <dbReference type="EMBL" id="EUA32753.1"/>
    </source>
</evidence>
<dbReference type="PATRIC" id="fig|1299334.3.peg.5570"/>
<gene>
    <name evidence="1" type="ORF">I553_2352</name>
</gene>
<accession>X8ANY3</accession>
<comment type="caution">
    <text evidence="1">The sequence shown here is derived from an EMBL/GenBank/DDBJ whole genome shotgun (WGS) entry which is preliminary data.</text>
</comment>
<protein>
    <submittedName>
        <fullName evidence="1">3 beta-hydroxysteroid dehydrogenase/Delta 5--&gt;4-isomerase domain protein</fullName>
        <ecNumber evidence="1">5.3.3.1</ecNumber>
    </submittedName>
</protein>
<name>X8ANY3_MYCXE</name>
<dbReference type="AlphaFoldDB" id="X8ANY3"/>
<dbReference type="EC" id="5.3.3.1" evidence="1"/>
<organism evidence="1">
    <name type="scientific">Mycobacterium xenopi 4042</name>
    <dbReference type="NCBI Taxonomy" id="1299334"/>
    <lineage>
        <taxon>Bacteria</taxon>
        <taxon>Bacillati</taxon>
        <taxon>Actinomycetota</taxon>
        <taxon>Actinomycetes</taxon>
        <taxon>Mycobacteriales</taxon>
        <taxon>Mycobacteriaceae</taxon>
        <taxon>Mycobacterium</taxon>
    </lineage>
</organism>
<proteinExistence type="predicted"/>
<reference evidence="1" key="1">
    <citation type="submission" date="2014-01" db="EMBL/GenBank/DDBJ databases">
        <authorList>
            <person name="Brown-Elliot B."/>
            <person name="Wallace R."/>
            <person name="Lenaerts A."/>
            <person name="Ordway D."/>
            <person name="DeGroote M.A."/>
            <person name="Parker T."/>
            <person name="Sizemore C."/>
            <person name="Tallon L.J."/>
            <person name="Sadzewicz L.K."/>
            <person name="Sengamalay N."/>
            <person name="Fraser C.M."/>
            <person name="Hine E."/>
            <person name="Shefchek K.A."/>
            <person name="Das S.P."/>
            <person name="Tettelin H."/>
        </authorList>
    </citation>
    <scope>NUCLEOTIDE SEQUENCE [LARGE SCALE GENOMIC DNA]</scope>
    <source>
        <strain evidence="1">4042</strain>
    </source>
</reference>
<sequence length="51" mass="6242">MVRAVMSTWQRLHFRLGLPGRHWNRLQWNGFIWTTIFRLPRRSGSWDTGRC</sequence>
<dbReference type="GO" id="GO:0004769">
    <property type="term" value="F:steroid Delta-isomerase activity"/>
    <property type="evidence" value="ECO:0007669"/>
    <property type="project" value="UniProtKB-EC"/>
</dbReference>
<dbReference type="EMBL" id="JAOB01000052">
    <property type="protein sequence ID" value="EUA32753.1"/>
    <property type="molecule type" value="Genomic_DNA"/>
</dbReference>
<keyword evidence="1" id="KW-0413">Isomerase</keyword>